<protein>
    <submittedName>
        <fullName evidence="2">Uncharacterized protein</fullName>
    </submittedName>
</protein>
<evidence type="ECO:0000256" key="1">
    <source>
        <dbReference type="SAM" id="Phobius"/>
    </source>
</evidence>
<dbReference type="Proteomes" id="UP001317001">
    <property type="component" value="Chromosome"/>
</dbReference>
<feature type="transmembrane region" description="Helical" evidence="1">
    <location>
        <begin position="20"/>
        <end position="43"/>
    </location>
</feature>
<organism evidence="2 3">
    <name type="scientific">Paenimyroides aestuarii</name>
    <dbReference type="NCBI Taxonomy" id="2968490"/>
    <lineage>
        <taxon>Bacteria</taxon>
        <taxon>Pseudomonadati</taxon>
        <taxon>Bacteroidota</taxon>
        <taxon>Flavobacteriia</taxon>
        <taxon>Flavobacteriales</taxon>
        <taxon>Flavobacteriaceae</taxon>
        <taxon>Paenimyroides</taxon>
    </lineage>
</organism>
<keyword evidence="3" id="KW-1185">Reference proteome</keyword>
<evidence type="ECO:0000313" key="2">
    <source>
        <dbReference type="EMBL" id="UUV21215.1"/>
    </source>
</evidence>
<sequence>MKKDIFEHLSTDQLIKRRDVLKGASIGLGIVAIVAIGILMYIFTTNGFGFGDIPFAVFIPVMMLPVFFLPMLIHIGQLNTEIKKRNQN</sequence>
<name>A0ABY5NRK7_9FLAO</name>
<feature type="transmembrane region" description="Helical" evidence="1">
    <location>
        <begin position="55"/>
        <end position="75"/>
    </location>
</feature>
<gene>
    <name evidence="2" type="ORF">NPX36_12935</name>
</gene>
<dbReference type="EMBL" id="CP102382">
    <property type="protein sequence ID" value="UUV21215.1"/>
    <property type="molecule type" value="Genomic_DNA"/>
</dbReference>
<keyword evidence="1" id="KW-0812">Transmembrane</keyword>
<keyword evidence="1" id="KW-1133">Transmembrane helix</keyword>
<proteinExistence type="predicted"/>
<keyword evidence="1" id="KW-0472">Membrane</keyword>
<accession>A0ABY5NRK7</accession>
<reference evidence="2 3" key="1">
    <citation type="submission" date="2022-08" db="EMBL/GenBank/DDBJ databases">
        <title>Myroides zhujiangensis sp. nov., a novel bacterium isolated from sediment in the Pearl River Estuary.</title>
        <authorList>
            <person name="Cui L."/>
        </authorList>
    </citation>
    <scope>NUCLEOTIDE SEQUENCE [LARGE SCALE GENOMIC DNA]</scope>
    <source>
        <strain evidence="2 3">SCSIO 72103</strain>
    </source>
</reference>
<evidence type="ECO:0000313" key="3">
    <source>
        <dbReference type="Proteomes" id="UP001317001"/>
    </source>
</evidence>
<dbReference type="RefSeq" id="WP_257499141.1">
    <property type="nucleotide sequence ID" value="NZ_CP102382.1"/>
</dbReference>